<sequence>MKKKNYIDPIKILIGVLGLSTSFMIFAQPILIEGAVPNEKIKAEILAKAYSIYGQQNVVDQIQVRQVTTPSNWINTVTKVINDDLKKVKQGNLTVNGTEIKLTGKLSNSEDLQTTQVKFQSLIPVNFRLNTQFSLNQAEQQIIDAALKNRIIEFESGSAILAASGVQILDEMAVVLKRVRGKKVKILGHTDSSGDADKNIILSQQRADAVKTYLIHKNIPAESLSTEGLGSNKPVADNTTVEGRKKNRRIEFEVL</sequence>
<dbReference type="PRINTS" id="PR01023">
    <property type="entry name" value="NAFLGMOTY"/>
</dbReference>
<gene>
    <name evidence="7" type="ORF">IAQ69_07475</name>
</gene>
<dbReference type="PANTHER" id="PTHR30329:SF21">
    <property type="entry name" value="LIPOPROTEIN YIAD-RELATED"/>
    <property type="match status" value="1"/>
</dbReference>
<evidence type="ECO:0000313" key="7">
    <source>
        <dbReference type="EMBL" id="QQN89480.1"/>
    </source>
</evidence>
<keyword evidence="5" id="KW-0812">Transmembrane</keyword>
<dbReference type="EMBL" id="CP060811">
    <property type="protein sequence ID" value="QQN89480.1"/>
    <property type="molecule type" value="Genomic_DNA"/>
</dbReference>
<dbReference type="Pfam" id="PF00691">
    <property type="entry name" value="OmpA"/>
    <property type="match status" value="1"/>
</dbReference>
<dbReference type="RefSeq" id="WP_200230779.1">
    <property type="nucleotide sequence ID" value="NZ_CP060811.1"/>
</dbReference>
<name>A0A7T7WKP8_9GAMM</name>
<dbReference type="SUPFAM" id="SSF103088">
    <property type="entry name" value="OmpA-like"/>
    <property type="match status" value="1"/>
</dbReference>
<dbReference type="Gene3D" id="3.40.1520.20">
    <property type="match status" value="1"/>
</dbReference>
<accession>A0A7T7WKP8</accession>
<evidence type="ECO:0000256" key="3">
    <source>
        <dbReference type="ARBA" id="ARBA00023237"/>
    </source>
</evidence>
<dbReference type="PRINTS" id="PR01021">
    <property type="entry name" value="OMPADOMAIN"/>
</dbReference>
<keyword evidence="2 4" id="KW-0472">Membrane</keyword>
<dbReference type="InterPro" id="IPR006665">
    <property type="entry name" value="OmpA-like"/>
</dbReference>
<dbReference type="PANTHER" id="PTHR30329">
    <property type="entry name" value="STATOR ELEMENT OF FLAGELLAR MOTOR COMPLEX"/>
    <property type="match status" value="1"/>
</dbReference>
<evidence type="ECO:0000313" key="8">
    <source>
        <dbReference type="Proteomes" id="UP000596079"/>
    </source>
</evidence>
<dbReference type="InterPro" id="IPR050330">
    <property type="entry name" value="Bact_OuterMem_StrucFunc"/>
</dbReference>
<protein>
    <submittedName>
        <fullName evidence="7">OmpA family protein</fullName>
    </submittedName>
</protein>
<dbReference type="Proteomes" id="UP000596079">
    <property type="component" value="Chromosome"/>
</dbReference>
<evidence type="ECO:0000256" key="4">
    <source>
        <dbReference type="PROSITE-ProRule" id="PRU00473"/>
    </source>
</evidence>
<dbReference type="AlphaFoldDB" id="A0A7T7WKP8"/>
<dbReference type="InterPro" id="IPR006664">
    <property type="entry name" value="OMP_bac"/>
</dbReference>
<dbReference type="InterPro" id="IPR036737">
    <property type="entry name" value="OmpA-like_sf"/>
</dbReference>
<evidence type="ECO:0000256" key="1">
    <source>
        <dbReference type="ARBA" id="ARBA00004442"/>
    </source>
</evidence>
<dbReference type="PROSITE" id="PS51123">
    <property type="entry name" value="OMPA_2"/>
    <property type="match status" value="1"/>
</dbReference>
<dbReference type="CDD" id="cd07185">
    <property type="entry name" value="OmpA_C-like"/>
    <property type="match status" value="1"/>
</dbReference>
<organism evidence="7 8">
    <name type="scientific">Acinetobacter variabilis</name>
    <dbReference type="NCBI Taxonomy" id="70346"/>
    <lineage>
        <taxon>Bacteria</taxon>
        <taxon>Pseudomonadati</taxon>
        <taxon>Pseudomonadota</taxon>
        <taxon>Gammaproteobacteria</taxon>
        <taxon>Moraxellales</taxon>
        <taxon>Moraxellaceae</taxon>
        <taxon>Acinetobacter</taxon>
    </lineage>
</organism>
<keyword evidence="5" id="KW-1133">Transmembrane helix</keyword>
<evidence type="ECO:0000259" key="6">
    <source>
        <dbReference type="PROSITE" id="PS51123"/>
    </source>
</evidence>
<evidence type="ECO:0000256" key="5">
    <source>
        <dbReference type="SAM" id="Phobius"/>
    </source>
</evidence>
<feature type="domain" description="OmpA-like" evidence="6">
    <location>
        <begin position="141"/>
        <end position="255"/>
    </location>
</feature>
<evidence type="ECO:0000256" key="2">
    <source>
        <dbReference type="ARBA" id="ARBA00023136"/>
    </source>
</evidence>
<dbReference type="GO" id="GO:0009279">
    <property type="term" value="C:cell outer membrane"/>
    <property type="evidence" value="ECO:0007669"/>
    <property type="project" value="UniProtKB-SubCell"/>
</dbReference>
<reference evidence="7 8" key="1">
    <citation type="submission" date="2020-08" db="EMBL/GenBank/DDBJ databases">
        <title>Emergence of ISAba1-mediated novel tet(X) in Acinetobacter variabilis from a chicken farm.</title>
        <authorList>
            <person name="Peng K."/>
            <person name="Li R."/>
        </authorList>
    </citation>
    <scope>NUCLEOTIDE SEQUENCE [LARGE SCALE GENOMIC DNA]</scope>
    <source>
        <strain evidence="7 8">XM9F202-2</strain>
    </source>
</reference>
<keyword evidence="3" id="KW-0998">Cell outer membrane</keyword>
<feature type="transmembrane region" description="Helical" evidence="5">
    <location>
        <begin position="12"/>
        <end position="32"/>
    </location>
</feature>
<comment type="subcellular location">
    <subcellularLocation>
        <location evidence="1">Cell outer membrane</location>
    </subcellularLocation>
</comment>
<dbReference type="Gene3D" id="3.30.1330.60">
    <property type="entry name" value="OmpA-like domain"/>
    <property type="match status" value="1"/>
</dbReference>
<proteinExistence type="predicted"/>